<evidence type="ECO:0000313" key="2">
    <source>
        <dbReference type="EMBL" id="ONK62786.1"/>
    </source>
</evidence>
<dbReference type="Proteomes" id="UP000243459">
    <property type="component" value="Chromosome 7"/>
</dbReference>
<feature type="compositionally biased region" description="Low complexity" evidence="1">
    <location>
        <begin position="7"/>
        <end position="16"/>
    </location>
</feature>
<feature type="region of interest" description="Disordered" evidence="1">
    <location>
        <begin position="1"/>
        <end position="58"/>
    </location>
</feature>
<proteinExistence type="predicted"/>
<name>A0A5P1EA72_ASPOF</name>
<feature type="compositionally biased region" description="Basic and acidic residues" evidence="1">
    <location>
        <begin position="44"/>
        <end position="58"/>
    </location>
</feature>
<gene>
    <name evidence="2" type="ORF">A4U43_C07F8130</name>
</gene>
<evidence type="ECO:0000313" key="3">
    <source>
        <dbReference type="Proteomes" id="UP000243459"/>
    </source>
</evidence>
<accession>A0A5P1EA72</accession>
<dbReference type="AlphaFoldDB" id="A0A5P1EA72"/>
<feature type="compositionally biased region" description="Polar residues" evidence="1">
    <location>
        <begin position="30"/>
        <end position="41"/>
    </location>
</feature>
<protein>
    <submittedName>
        <fullName evidence="2">Uncharacterized protein</fullName>
    </submittedName>
</protein>
<dbReference type="Gramene" id="ONK62786">
    <property type="protein sequence ID" value="ONK62786"/>
    <property type="gene ID" value="A4U43_C07F8130"/>
</dbReference>
<sequence length="113" mass="11012">GGRSGRRCGVAAAGVAEEGDAAAGGGPGLLTTTQRSKTWNSGDGDGKGSGGERGDVPREDLTVAGAGLEGVGRVSGVGLTVGRPDFGLGEAGVGMEEELLGEAISSEDSRVRV</sequence>
<keyword evidence="3" id="KW-1185">Reference proteome</keyword>
<organism evidence="2 3">
    <name type="scientific">Asparagus officinalis</name>
    <name type="common">Garden asparagus</name>
    <dbReference type="NCBI Taxonomy" id="4686"/>
    <lineage>
        <taxon>Eukaryota</taxon>
        <taxon>Viridiplantae</taxon>
        <taxon>Streptophyta</taxon>
        <taxon>Embryophyta</taxon>
        <taxon>Tracheophyta</taxon>
        <taxon>Spermatophyta</taxon>
        <taxon>Magnoliopsida</taxon>
        <taxon>Liliopsida</taxon>
        <taxon>Asparagales</taxon>
        <taxon>Asparagaceae</taxon>
        <taxon>Asparagoideae</taxon>
        <taxon>Asparagus</taxon>
    </lineage>
</organism>
<feature type="non-terminal residue" evidence="2">
    <location>
        <position position="1"/>
    </location>
</feature>
<evidence type="ECO:0000256" key="1">
    <source>
        <dbReference type="SAM" id="MobiDB-lite"/>
    </source>
</evidence>
<reference evidence="3" key="1">
    <citation type="journal article" date="2017" name="Nat. Commun.">
        <title>The asparagus genome sheds light on the origin and evolution of a young Y chromosome.</title>
        <authorList>
            <person name="Harkess A."/>
            <person name="Zhou J."/>
            <person name="Xu C."/>
            <person name="Bowers J.E."/>
            <person name="Van der Hulst R."/>
            <person name="Ayyampalayam S."/>
            <person name="Mercati F."/>
            <person name="Riccardi P."/>
            <person name="McKain M.R."/>
            <person name="Kakrana A."/>
            <person name="Tang H."/>
            <person name="Ray J."/>
            <person name="Groenendijk J."/>
            <person name="Arikit S."/>
            <person name="Mathioni S.M."/>
            <person name="Nakano M."/>
            <person name="Shan H."/>
            <person name="Telgmann-Rauber A."/>
            <person name="Kanno A."/>
            <person name="Yue Z."/>
            <person name="Chen H."/>
            <person name="Li W."/>
            <person name="Chen Y."/>
            <person name="Xu X."/>
            <person name="Zhang Y."/>
            <person name="Luo S."/>
            <person name="Chen H."/>
            <person name="Gao J."/>
            <person name="Mao Z."/>
            <person name="Pires J.C."/>
            <person name="Luo M."/>
            <person name="Kudrna D."/>
            <person name="Wing R.A."/>
            <person name="Meyers B.C."/>
            <person name="Yi K."/>
            <person name="Kong H."/>
            <person name="Lavrijsen P."/>
            <person name="Sunseri F."/>
            <person name="Falavigna A."/>
            <person name="Ye Y."/>
            <person name="Leebens-Mack J.H."/>
            <person name="Chen G."/>
        </authorList>
    </citation>
    <scope>NUCLEOTIDE SEQUENCE [LARGE SCALE GENOMIC DNA]</scope>
    <source>
        <strain evidence="3">cv. DH0086</strain>
    </source>
</reference>
<dbReference type="EMBL" id="CM007387">
    <property type="protein sequence ID" value="ONK62786.1"/>
    <property type="molecule type" value="Genomic_DNA"/>
</dbReference>